<organism evidence="3 4">
    <name type="scientific">Elysia chlorotica</name>
    <name type="common">Eastern emerald elysia</name>
    <name type="synonym">Sea slug</name>
    <dbReference type="NCBI Taxonomy" id="188477"/>
    <lineage>
        <taxon>Eukaryota</taxon>
        <taxon>Metazoa</taxon>
        <taxon>Spiralia</taxon>
        <taxon>Lophotrochozoa</taxon>
        <taxon>Mollusca</taxon>
        <taxon>Gastropoda</taxon>
        <taxon>Heterobranchia</taxon>
        <taxon>Euthyneura</taxon>
        <taxon>Panpulmonata</taxon>
        <taxon>Sacoglossa</taxon>
        <taxon>Placobranchoidea</taxon>
        <taxon>Plakobranchidae</taxon>
        <taxon>Elysia</taxon>
    </lineage>
</organism>
<proteinExistence type="predicted"/>
<evidence type="ECO:0000313" key="3">
    <source>
        <dbReference type="EMBL" id="RUS69600.1"/>
    </source>
</evidence>
<keyword evidence="4" id="KW-1185">Reference proteome</keyword>
<gene>
    <name evidence="3" type="ORF">EGW08_022637</name>
</gene>
<keyword evidence="2" id="KW-1133">Transmembrane helix</keyword>
<evidence type="ECO:0000256" key="1">
    <source>
        <dbReference type="SAM" id="MobiDB-lite"/>
    </source>
</evidence>
<accession>A0A3S1AQZ0</accession>
<evidence type="ECO:0000256" key="2">
    <source>
        <dbReference type="SAM" id="Phobius"/>
    </source>
</evidence>
<dbReference type="OrthoDB" id="10581849at2759"/>
<name>A0A3S1AQZ0_ELYCH</name>
<protein>
    <submittedName>
        <fullName evidence="3">Uncharacterized protein</fullName>
    </submittedName>
</protein>
<dbReference type="AlphaFoldDB" id="A0A3S1AQZ0"/>
<keyword evidence="2" id="KW-0812">Transmembrane</keyword>
<feature type="transmembrane region" description="Helical" evidence="2">
    <location>
        <begin position="67"/>
        <end position="87"/>
    </location>
</feature>
<feature type="transmembrane region" description="Helical" evidence="2">
    <location>
        <begin position="107"/>
        <end position="128"/>
    </location>
</feature>
<reference evidence="3 4" key="1">
    <citation type="submission" date="2019-01" db="EMBL/GenBank/DDBJ databases">
        <title>A draft genome assembly of the solar-powered sea slug Elysia chlorotica.</title>
        <authorList>
            <person name="Cai H."/>
            <person name="Li Q."/>
            <person name="Fang X."/>
            <person name="Li J."/>
            <person name="Curtis N.E."/>
            <person name="Altenburger A."/>
            <person name="Shibata T."/>
            <person name="Feng M."/>
            <person name="Maeda T."/>
            <person name="Schwartz J.A."/>
            <person name="Shigenobu S."/>
            <person name="Lundholm N."/>
            <person name="Nishiyama T."/>
            <person name="Yang H."/>
            <person name="Hasebe M."/>
            <person name="Li S."/>
            <person name="Pierce S.K."/>
            <person name="Wang J."/>
        </authorList>
    </citation>
    <scope>NUCLEOTIDE SEQUENCE [LARGE SCALE GENOMIC DNA]</scope>
    <source>
        <strain evidence="3">EC2010</strain>
        <tissue evidence="3">Whole organism of an adult</tissue>
    </source>
</reference>
<keyword evidence="2" id="KW-0472">Membrane</keyword>
<dbReference type="Proteomes" id="UP000271974">
    <property type="component" value="Unassembled WGS sequence"/>
</dbReference>
<sequence>MPTEQPAGNRDSASLSQTKSFHERVEEHRLWSDNQAFQHHEYERRRLDKLQKKGVLKADKHLKRARALYLPSVLTVLAGAGVLLYSTVDSLGGQDAPLAENRLAAEVIGGVLTALGLLALMAIAAYTYQREDTVRTSNGYPTLFESSRVKGGSSIFGLRQRENIAAVREFVDRREASALDCARPPAPLGRMLSQEEQGRATDPLLLSASSQLRESFSSASTTLSWLAKHEAHFYRLGPLLKRQSSDSALDRSFVRSHVHSPDQSLKTNREELSDISSTVNSKWKISDENHNMIEQSSALKTRLRCKNCLKILSSISQHGTKNISLCKERASVHCAHCDAQYPGDCEHRRAHRAAQRARPGLSIGSTDSSGYTGSECNYLAQRELSPDTPQPAEIRVEFCDGTQESDYTGTECNCLSGLGSAPPQPALKRVELCDDTRWQHAGGALANSNHWECGPDLEQVFASTAAVHAAWASPHEETASLSPPASPDISALPYLATHGRADLVPSPRAAHTTVSGIPGLLTLAVSGRAPIVSSLRDKDY</sequence>
<comment type="caution">
    <text evidence="3">The sequence shown here is derived from an EMBL/GenBank/DDBJ whole genome shotgun (WGS) entry which is preliminary data.</text>
</comment>
<dbReference type="EMBL" id="RQTK01001625">
    <property type="protein sequence ID" value="RUS69600.1"/>
    <property type="molecule type" value="Genomic_DNA"/>
</dbReference>
<evidence type="ECO:0000313" key="4">
    <source>
        <dbReference type="Proteomes" id="UP000271974"/>
    </source>
</evidence>
<feature type="region of interest" description="Disordered" evidence="1">
    <location>
        <begin position="1"/>
        <end position="21"/>
    </location>
</feature>